<gene>
    <name evidence="10" type="ORF">FA740_17500</name>
</gene>
<accession>A0A4V5MSE8</accession>
<protein>
    <recommendedName>
        <fullName evidence="2">histidine kinase</fullName>
        <ecNumber evidence="2">2.7.13.3</ecNumber>
    </recommendedName>
</protein>
<keyword evidence="4" id="KW-0808">Transferase</keyword>
<dbReference type="SMART" id="SM00387">
    <property type="entry name" value="HATPase_c"/>
    <property type="match status" value="1"/>
</dbReference>
<dbReference type="PANTHER" id="PTHR41523">
    <property type="entry name" value="TWO-COMPONENT SYSTEM SENSOR PROTEIN"/>
    <property type="match status" value="1"/>
</dbReference>
<dbReference type="EC" id="2.7.13.3" evidence="2"/>
<evidence type="ECO:0000256" key="5">
    <source>
        <dbReference type="ARBA" id="ARBA00022741"/>
    </source>
</evidence>
<feature type="domain" description="Histidine kinase/HSP90-like ATPase" evidence="8">
    <location>
        <begin position="247"/>
        <end position="342"/>
    </location>
</feature>
<evidence type="ECO:0000256" key="6">
    <source>
        <dbReference type="ARBA" id="ARBA00022777"/>
    </source>
</evidence>
<keyword evidence="7" id="KW-0067">ATP-binding</keyword>
<dbReference type="AlphaFoldDB" id="A0A4V5MSE8"/>
<dbReference type="CDD" id="cd16936">
    <property type="entry name" value="HATPase_RsbW-like"/>
    <property type="match status" value="1"/>
</dbReference>
<dbReference type="PANTHER" id="PTHR41523:SF8">
    <property type="entry name" value="ETHYLENE RESPONSE SENSOR PROTEIN"/>
    <property type="match status" value="1"/>
</dbReference>
<evidence type="ECO:0000256" key="2">
    <source>
        <dbReference type="ARBA" id="ARBA00012438"/>
    </source>
</evidence>
<dbReference type="Pfam" id="PF02518">
    <property type="entry name" value="HATPase_c"/>
    <property type="match status" value="1"/>
</dbReference>
<dbReference type="OrthoDB" id="489241at2"/>
<evidence type="ECO:0000313" key="11">
    <source>
        <dbReference type="Proteomes" id="UP000306223"/>
    </source>
</evidence>
<dbReference type="SUPFAM" id="SSF55874">
    <property type="entry name" value="ATPase domain of HSP90 chaperone/DNA topoisomerase II/histidine kinase"/>
    <property type="match status" value="1"/>
</dbReference>
<keyword evidence="11" id="KW-1185">Reference proteome</keyword>
<keyword evidence="5" id="KW-0547">Nucleotide-binding</keyword>
<sequence>MAAQDTAVVGIDLEFLQEAALVISLGGTVYRANTAARTLLGQDILQLSFFNKVVAPADVSAFLSRAARSTSSHLGAMDVRLEAGERRCRALAARVRHPDAAETLVIVRLNEVSGDHFSVLNRRLAEMDRVLLERVRENALLKEALAENRVLVRELQHRVKNNIQQMLSLIRMSRTRRSSSEVAEFVATASQRLHAMSAVQEALYQNANAGVLSSRDFLEQVVQGTASGFGGSDRVRVLIEDGKMNSEEAHCLSLIANELVTNAFKYGLSETSGTISVSFTASLGDYRFEVKDGGPGFGKHVESRSSGLTLVQALCRQIGASLKLTDDSGAKALVQFRSRLELKTYDDPLLSFSKIGTY</sequence>
<keyword evidence="3" id="KW-0597">Phosphoprotein</keyword>
<dbReference type="SMART" id="SM00911">
    <property type="entry name" value="HWE_HK"/>
    <property type="match status" value="1"/>
</dbReference>
<evidence type="ECO:0000256" key="3">
    <source>
        <dbReference type="ARBA" id="ARBA00022553"/>
    </source>
</evidence>
<dbReference type="RefSeq" id="WP_136858112.1">
    <property type="nucleotide sequence ID" value="NZ_SUNH01000038.1"/>
</dbReference>
<comment type="catalytic activity">
    <reaction evidence="1">
        <text>ATP + protein L-histidine = ADP + protein N-phospho-L-histidine.</text>
        <dbReference type="EC" id="2.7.13.3"/>
    </reaction>
</comment>
<dbReference type="InterPro" id="IPR036890">
    <property type="entry name" value="HATPase_C_sf"/>
</dbReference>
<evidence type="ECO:0000256" key="7">
    <source>
        <dbReference type="ARBA" id="ARBA00022840"/>
    </source>
</evidence>
<dbReference type="Proteomes" id="UP000306223">
    <property type="component" value="Unassembled WGS sequence"/>
</dbReference>
<keyword evidence="6 10" id="KW-0418">Kinase</keyword>
<dbReference type="InterPro" id="IPR011102">
    <property type="entry name" value="Sig_transdc_His_kinase_HWE"/>
</dbReference>
<comment type="caution">
    <text evidence="10">The sequence shown here is derived from an EMBL/GenBank/DDBJ whole genome shotgun (WGS) entry which is preliminary data.</text>
</comment>
<feature type="domain" description="Signal transduction histidine kinase HWE region" evidence="9">
    <location>
        <begin position="154"/>
        <end position="243"/>
    </location>
</feature>
<dbReference type="InterPro" id="IPR011495">
    <property type="entry name" value="Sig_transdc_His_kin_sub2_dim/P"/>
</dbReference>
<name>A0A4V5MSE8_9RHOB</name>
<evidence type="ECO:0000259" key="8">
    <source>
        <dbReference type="SMART" id="SM00387"/>
    </source>
</evidence>
<dbReference type="Gene3D" id="3.30.565.10">
    <property type="entry name" value="Histidine kinase-like ATPase, C-terminal domain"/>
    <property type="match status" value="1"/>
</dbReference>
<evidence type="ECO:0000259" key="9">
    <source>
        <dbReference type="SMART" id="SM00911"/>
    </source>
</evidence>
<dbReference type="InterPro" id="IPR003594">
    <property type="entry name" value="HATPase_dom"/>
</dbReference>
<evidence type="ECO:0000256" key="4">
    <source>
        <dbReference type="ARBA" id="ARBA00022679"/>
    </source>
</evidence>
<dbReference type="GO" id="GO:0005524">
    <property type="term" value="F:ATP binding"/>
    <property type="evidence" value="ECO:0007669"/>
    <property type="project" value="UniProtKB-KW"/>
</dbReference>
<dbReference type="GO" id="GO:0004673">
    <property type="term" value="F:protein histidine kinase activity"/>
    <property type="evidence" value="ECO:0007669"/>
    <property type="project" value="UniProtKB-EC"/>
</dbReference>
<dbReference type="EMBL" id="SUNH01000038">
    <property type="protein sequence ID" value="TJZ79938.1"/>
    <property type="molecule type" value="Genomic_DNA"/>
</dbReference>
<reference evidence="10 11" key="1">
    <citation type="submission" date="2019-04" db="EMBL/GenBank/DDBJ databases">
        <authorList>
            <person name="Li J."/>
        </authorList>
    </citation>
    <scope>NUCLEOTIDE SEQUENCE [LARGE SCALE GENOMIC DNA]</scope>
    <source>
        <strain evidence="10 11">CCTCC AB2016182</strain>
    </source>
</reference>
<dbReference type="Pfam" id="PF07568">
    <property type="entry name" value="HisKA_2"/>
    <property type="match status" value="1"/>
</dbReference>
<evidence type="ECO:0000256" key="1">
    <source>
        <dbReference type="ARBA" id="ARBA00000085"/>
    </source>
</evidence>
<proteinExistence type="predicted"/>
<evidence type="ECO:0000313" key="10">
    <source>
        <dbReference type="EMBL" id="TJZ79938.1"/>
    </source>
</evidence>
<organism evidence="10 11">
    <name type="scientific">Paracoccus hibiscisoli</name>
    <dbReference type="NCBI Taxonomy" id="2023261"/>
    <lineage>
        <taxon>Bacteria</taxon>
        <taxon>Pseudomonadati</taxon>
        <taxon>Pseudomonadota</taxon>
        <taxon>Alphaproteobacteria</taxon>
        <taxon>Rhodobacterales</taxon>
        <taxon>Paracoccaceae</taxon>
        <taxon>Paracoccus</taxon>
    </lineage>
</organism>